<evidence type="ECO:0000259" key="4">
    <source>
        <dbReference type="Pfam" id="PF22666"/>
    </source>
</evidence>
<keyword evidence="2" id="KW-0378">Hydrolase</keyword>
<dbReference type="Pfam" id="PF17132">
    <property type="entry name" value="Glyco_hydro_106"/>
    <property type="match status" value="1"/>
</dbReference>
<reference evidence="5" key="1">
    <citation type="submission" date="2021-01" db="EMBL/GenBank/DDBJ databases">
        <title>Modified the classification status of verrucomicrobia.</title>
        <authorList>
            <person name="Feng X."/>
        </authorList>
    </citation>
    <scope>NUCLEOTIDE SEQUENCE</scope>
    <source>
        <strain evidence="5">KCTC 13126</strain>
    </source>
</reference>
<protein>
    <recommendedName>
        <fullName evidence="4">Beta-mannosidase-like galactose-binding domain-containing protein</fullName>
    </recommendedName>
</protein>
<organism evidence="5 6">
    <name type="scientific">Pelagicoccus mobilis</name>
    <dbReference type="NCBI Taxonomy" id="415221"/>
    <lineage>
        <taxon>Bacteria</taxon>
        <taxon>Pseudomonadati</taxon>
        <taxon>Verrucomicrobiota</taxon>
        <taxon>Opitutia</taxon>
        <taxon>Puniceicoccales</taxon>
        <taxon>Pelagicoccaceae</taxon>
        <taxon>Pelagicoccus</taxon>
    </lineage>
</organism>
<dbReference type="GO" id="GO:0004553">
    <property type="term" value="F:hydrolase activity, hydrolyzing O-glycosyl compounds"/>
    <property type="evidence" value="ECO:0007669"/>
    <property type="project" value="UniProtKB-ARBA"/>
</dbReference>
<keyword evidence="6" id="KW-1185">Reference proteome</keyword>
<feature type="domain" description="Beta-mannosidase-like galactose-binding" evidence="4">
    <location>
        <begin position="803"/>
        <end position="882"/>
    </location>
</feature>
<evidence type="ECO:0000256" key="3">
    <source>
        <dbReference type="SAM" id="SignalP"/>
    </source>
</evidence>
<sequence length="951" mass="106851">MKKWIVGLMIAAATAAHAQNLEQLFRSPPDSARPYTWWHWVNGNVSKEGITKDLEAMKAVGIGGFVLFDASVGIPVGPVAYNSKEEHQLRSFAVAEAERLGLDAGFNNASGWSSTGGPWVPPEHSMKMVVWSEATIRAGDAESVTLGIGKRVGDKRPHMKDVDFYRDIAVMAFPTPTNDDYRIERWEQKGLHDHHAKGIHFIPDLRKAPADAIISADSIINLTDRMNAEGNLDWAPENGEWTVLRFGYMSTGAQNKPATEGGTGLEIDKLSREAVDLHWEEYINKLIANAQGREALTTICIDSFEVGMQNWTEALPREFSQRRGYDFLPWLLCITGRVVDDTETTERVLWDMRVTVAELMQENYFGYFEEKCHEQGFKLQLEPYGSGAFDATATALIGDTVLTEFWQREADRNLWTWTAQIIPSGAHLSGNPIVGAEAFTSLKADWTAHPGRIKKWGDRAFARGINRYYFHTFAHQPFDDSVQPGMTFGPYGGNFHRNNTWFSKSRDWMDYIARCQFLMQSGSYQADVLALYGDGRGFNSFIAGNEPVDMKDIPGFNFDLGGMASLNDLSVDDQGVIRVTHKGKRLDTGYQVLLLKRAELMLPERVAKLGELAEQGAKIFAPRPLRSPSYRNHEAQDAKLAALVEKYWDSGLIQSPDAFEAAVAKLTKDCEVPEKVFFNHHRVGEDDFYFLSNQTDRPREVAASFRIKGKLPELWNPVTGKTQPASSWKALEDGRTEVRLQMPASGSIFVAFRSPTQATGETAPLPKPKEVMQLNEDWTATFDSNWGPEGAVEFKTLLPWNEHAYQEIKYYSGSAIYRRSFTLPRVPKSDSLMLDLGEVGVMARVKLNGRDLGLLWCSPYQVDISKAVKPGKNVLEIEVTNLWINRFIGDEYLASYENIYPQIRDGQPFPADSQRKTFEFRFGGGNAKHWKQTDALHPSGLIGPVRLLKVK</sequence>
<dbReference type="RefSeq" id="WP_200357862.1">
    <property type="nucleotide sequence ID" value="NZ_JAENIL010000053.1"/>
</dbReference>
<dbReference type="Gene3D" id="2.60.120.260">
    <property type="entry name" value="Galactose-binding domain-like"/>
    <property type="match status" value="1"/>
</dbReference>
<name>A0A934S651_9BACT</name>
<feature type="chain" id="PRO_5037956771" description="Beta-mannosidase-like galactose-binding domain-containing protein" evidence="3">
    <location>
        <begin position="19"/>
        <end position="951"/>
    </location>
</feature>
<proteinExistence type="predicted"/>
<evidence type="ECO:0000313" key="6">
    <source>
        <dbReference type="Proteomes" id="UP000617628"/>
    </source>
</evidence>
<dbReference type="Proteomes" id="UP000617628">
    <property type="component" value="Unassembled WGS sequence"/>
</dbReference>
<dbReference type="InterPro" id="IPR054593">
    <property type="entry name" value="Beta-mannosidase-like_N2"/>
</dbReference>
<dbReference type="NCBIfam" id="NF045579">
    <property type="entry name" value="rhamnoside_JR"/>
    <property type="match status" value="1"/>
</dbReference>
<dbReference type="EMBL" id="JAENIL010000053">
    <property type="protein sequence ID" value="MBK1879648.1"/>
    <property type="molecule type" value="Genomic_DNA"/>
</dbReference>
<keyword evidence="1 3" id="KW-0732">Signal</keyword>
<dbReference type="InterPro" id="IPR008979">
    <property type="entry name" value="Galactose-bd-like_sf"/>
</dbReference>
<dbReference type="SUPFAM" id="SSF49785">
    <property type="entry name" value="Galactose-binding domain-like"/>
    <property type="match status" value="1"/>
</dbReference>
<comment type="caution">
    <text evidence="5">The sequence shown here is derived from an EMBL/GenBank/DDBJ whole genome shotgun (WGS) entry which is preliminary data.</text>
</comment>
<feature type="signal peptide" evidence="3">
    <location>
        <begin position="1"/>
        <end position="18"/>
    </location>
</feature>
<gene>
    <name evidence="5" type="ORF">JIN87_22370</name>
</gene>
<accession>A0A934S651</accession>
<evidence type="ECO:0000313" key="5">
    <source>
        <dbReference type="EMBL" id="MBK1879648.1"/>
    </source>
</evidence>
<dbReference type="Pfam" id="PF22666">
    <property type="entry name" value="Glyco_hydro_2_N2"/>
    <property type="match status" value="1"/>
</dbReference>
<dbReference type="AlphaFoldDB" id="A0A934S651"/>
<dbReference type="PANTHER" id="PTHR43817:SF1">
    <property type="entry name" value="HYDROLASE, FAMILY 43, PUTATIVE (AFU_ORTHOLOGUE AFUA_3G01660)-RELATED"/>
    <property type="match status" value="1"/>
</dbReference>
<evidence type="ECO:0000256" key="2">
    <source>
        <dbReference type="ARBA" id="ARBA00022801"/>
    </source>
</evidence>
<evidence type="ECO:0000256" key="1">
    <source>
        <dbReference type="ARBA" id="ARBA00022729"/>
    </source>
</evidence>
<dbReference type="PANTHER" id="PTHR43817">
    <property type="entry name" value="GLYCOSYL HYDROLASE"/>
    <property type="match status" value="1"/>
</dbReference>